<proteinExistence type="predicted"/>
<name>A0A6I4I4L6_9SPHI</name>
<dbReference type="InterPro" id="IPR009015">
    <property type="entry name" value="Fucose_isomerase_N/cen_sf"/>
</dbReference>
<dbReference type="InterPro" id="IPR005763">
    <property type="entry name" value="Fucose_isomerase"/>
</dbReference>
<keyword evidence="4" id="KW-1185">Reference proteome</keyword>
<dbReference type="PANTHER" id="PTHR37840">
    <property type="entry name" value="L-FUCOSE ISOMERASE"/>
    <property type="match status" value="1"/>
</dbReference>
<evidence type="ECO:0000313" key="4">
    <source>
        <dbReference type="Proteomes" id="UP000434850"/>
    </source>
</evidence>
<dbReference type="AlphaFoldDB" id="A0A6I4I4L6"/>
<keyword evidence="2" id="KW-0119">Carbohydrate metabolism</keyword>
<dbReference type="PANTHER" id="PTHR37840:SF1">
    <property type="entry name" value="L-FUCOSE ISOMERASE"/>
    <property type="match status" value="1"/>
</dbReference>
<dbReference type="GO" id="GO:0030145">
    <property type="term" value="F:manganese ion binding"/>
    <property type="evidence" value="ECO:0007669"/>
    <property type="project" value="InterPro"/>
</dbReference>
<comment type="caution">
    <text evidence="3">The sequence shown here is derived from an EMBL/GenBank/DDBJ whole genome shotgun (WGS) entry which is preliminary data.</text>
</comment>
<dbReference type="GO" id="GO:0008736">
    <property type="term" value="F:L-fucose isomerase activity"/>
    <property type="evidence" value="ECO:0007669"/>
    <property type="project" value="InterPro"/>
</dbReference>
<dbReference type="EMBL" id="WQLA01000001">
    <property type="protein sequence ID" value="MVN90072.1"/>
    <property type="molecule type" value="Genomic_DNA"/>
</dbReference>
<accession>A0A6I4I4L6</accession>
<sequence>MSNTSSNKQVLLVASGDLRLSANQNCWAAQHEMESQLTAAIEKQGWTVKRAHAYDEVKQHGFIDSQKMGIEIFRDIDPSQPIIVAESVWQYTHHVLAGLTTHKGPILTLANWSGTWPGLVGMLNLNGSLTKAGVSYSTLWSEDFTDEFFTAKIKEWLQSGKIKHDQSHVKSYDLVNIPVEDEAIGKAFGHKLKSNKAIMGVFDEGCMGMFNAIVPDDLLHATGIFKERLSQSTLYAAMLQVADDEAREVLQWLQQKGMQFNWGTDAATELTEAQTLEQCKMYIAALRLADEFGCDTIGIQYQQGLKDLTAASDLVEGLLNNQDRPPVKSNDGRELYAGDALPHFNEVDECAGIDALVTYHLWKELGMPGETTLHDLRWGEHFKGDGIDDFVWVFLISGAAPPAHFICGYEGASSDRQPAMYFRLGGGSLKGISKPGYLVWSRVYVMNNELHCDLGVGESVLLPDAETQRRWDMTTPQWPIMNATLKGVSRNQLMARHKANHIQVVYATDENKAHQACRIKAAALSEMGLKVHFCGDVNLQSN</sequence>
<evidence type="ECO:0000256" key="1">
    <source>
        <dbReference type="ARBA" id="ARBA00023235"/>
    </source>
</evidence>
<dbReference type="GO" id="GO:0042355">
    <property type="term" value="P:L-fucose catabolic process"/>
    <property type="evidence" value="ECO:0007669"/>
    <property type="project" value="TreeGrafter"/>
</dbReference>
<dbReference type="GO" id="GO:0008790">
    <property type="term" value="F:arabinose isomerase activity"/>
    <property type="evidence" value="ECO:0007669"/>
    <property type="project" value="TreeGrafter"/>
</dbReference>
<dbReference type="GO" id="GO:0019571">
    <property type="term" value="P:D-arabinose catabolic process"/>
    <property type="evidence" value="ECO:0007669"/>
    <property type="project" value="TreeGrafter"/>
</dbReference>
<gene>
    <name evidence="3" type="ORF">GO816_02940</name>
</gene>
<dbReference type="GO" id="GO:0005737">
    <property type="term" value="C:cytoplasm"/>
    <property type="evidence" value="ECO:0007669"/>
    <property type="project" value="InterPro"/>
</dbReference>
<organism evidence="3 4">
    <name type="scientific">Mucilaginibacter aquatilis</name>
    <dbReference type="NCBI Taxonomy" id="1517760"/>
    <lineage>
        <taxon>Bacteria</taxon>
        <taxon>Pseudomonadati</taxon>
        <taxon>Bacteroidota</taxon>
        <taxon>Sphingobacteriia</taxon>
        <taxon>Sphingobacteriales</taxon>
        <taxon>Sphingobacteriaceae</taxon>
        <taxon>Mucilaginibacter</taxon>
    </lineage>
</organism>
<keyword evidence="1 3" id="KW-0413">Isomerase</keyword>
<dbReference type="SUPFAM" id="SSF53743">
    <property type="entry name" value="FucI/AraA N-terminal and middle domains"/>
    <property type="match status" value="1"/>
</dbReference>
<dbReference type="OrthoDB" id="102178at2"/>
<evidence type="ECO:0000313" key="3">
    <source>
        <dbReference type="EMBL" id="MVN90072.1"/>
    </source>
</evidence>
<dbReference type="Proteomes" id="UP000434850">
    <property type="component" value="Unassembled WGS sequence"/>
</dbReference>
<reference evidence="3 4" key="1">
    <citation type="submission" date="2019-12" db="EMBL/GenBank/DDBJ databases">
        <title>Mucilaginibacter sp. HME9299 genome sequencing and assembly.</title>
        <authorList>
            <person name="Kang H."/>
            <person name="Kim H."/>
            <person name="Joh K."/>
        </authorList>
    </citation>
    <scope>NUCLEOTIDE SEQUENCE [LARGE SCALE GENOMIC DNA]</scope>
    <source>
        <strain evidence="3 4">HME9299</strain>
    </source>
</reference>
<evidence type="ECO:0000256" key="2">
    <source>
        <dbReference type="ARBA" id="ARBA00023277"/>
    </source>
</evidence>
<protein>
    <submittedName>
        <fullName evidence="3">Fucose isomerase</fullName>
    </submittedName>
</protein>
<dbReference type="RefSeq" id="WP_157539848.1">
    <property type="nucleotide sequence ID" value="NZ_WQLA01000001.1"/>
</dbReference>